<accession>A0AAJ1ICA4</accession>
<dbReference type="PANTHER" id="PTHR30572">
    <property type="entry name" value="MEMBRANE COMPONENT OF TRANSPORTER-RELATED"/>
    <property type="match status" value="1"/>
</dbReference>
<keyword evidence="3 7" id="KW-0812">Transmembrane</keyword>
<comment type="similarity">
    <text evidence="6">Belongs to the ABC-4 integral membrane protein family.</text>
</comment>
<dbReference type="GO" id="GO:0022857">
    <property type="term" value="F:transmembrane transporter activity"/>
    <property type="evidence" value="ECO:0007669"/>
    <property type="project" value="TreeGrafter"/>
</dbReference>
<gene>
    <name evidence="10" type="ORF">PQJ61_07740</name>
</gene>
<keyword evidence="4 7" id="KW-1133">Transmembrane helix</keyword>
<comment type="subcellular location">
    <subcellularLocation>
        <location evidence="1">Cell membrane</location>
        <topology evidence="1">Multi-pass membrane protein</topology>
    </subcellularLocation>
</comment>
<evidence type="ECO:0000256" key="6">
    <source>
        <dbReference type="ARBA" id="ARBA00038076"/>
    </source>
</evidence>
<feature type="domain" description="ABC3 transporter permease C-terminal" evidence="8">
    <location>
        <begin position="304"/>
        <end position="427"/>
    </location>
</feature>
<evidence type="ECO:0000256" key="5">
    <source>
        <dbReference type="ARBA" id="ARBA00023136"/>
    </source>
</evidence>
<feature type="domain" description="MacB-like periplasmic core" evidence="9">
    <location>
        <begin position="20"/>
        <end position="262"/>
    </location>
</feature>
<feature type="transmembrane region" description="Helical" evidence="7">
    <location>
        <begin position="297"/>
        <end position="323"/>
    </location>
</feature>
<dbReference type="InterPro" id="IPR050250">
    <property type="entry name" value="Macrolide_Exporter_MacB"/>
</dbReference>
<comment type="caution">
    <text evidence="10">The sequence shown here is derived from an EMBL/GenBank/DDBJ whole genome shotgun (WGS) entry which is preliminary data.</text>
</comment>
<dbReference type="PANTHER" id="PTHR30572:SF4">
    <property type="entry name" value="ABC TRANSPORTER PERMEASE YTRF"/>
    <property type="match status" value="1"/>
</dbReference>
<evidence type="ECO:0000313" key="11">
    <source>
        <dbReference type="Proteomes" id="UP001221217"/>
    </source>
</evidence>
<evidence type="ECO:0000256" key="4">
    <source>
        <dbReference type="ARBA" id="ARBA00022989"/>
    </source>
</evidence>
<evidence type="ECO:0000259" key="8">
    <source>
        <dbReference type="Pfam" id="PF02687"/>
    </source>
</evidence>
<dbReference type="Pfam" id="PF12704">
    <property type="entry name" value="MacB_PCD"/>
    <property type="match status" value="1"/>
</dbReference>
<evidence type="ECO:0000256" key="3">
    <source>
        <dbReference type="ARBA" id="ARBA00022692"/>
    </source>
</evidence>
<organism evidence="10 11">
    <name type="scientific">Candidatus Thalassospirochaeta sargassi</name>
    <dbReference type="NCBI Taxonomy" id="3119039"/>
    <lineage>
        <taxon>Bacteria</taxon>
        <taxon>Pseudomonadati</taxon>
        <taxon>Spirochaetota</taxon>
        <taxon>Spirochaetia</taxon>
        <taxon>Spirochaetales</taxon>
        <taxon>Spirochaetaceae</taxon>
        <taxon>Candidatus Thalassospirochaeta</taxon>
    </lineage>
</organism>
<dbReference type="EMBL" id="JAQQAL010000015">
    <property type="protein sequence ID" value="MDC7226642.1"/>
    <property type="molecule type" value="Genomic_DNA"/>
</dbReference>
<feature type="transmembrane region" description="Helical" evidence="7">
    <location>
        <begin position="349"/>
        <end position="376"/>
    </location>
</feature>
<dbReference type="InterPro" id="IPR025857">
    <property type="entry name" value="MacB_PCD"/>
</dbReference>
<dbReference type="Proteomes" id="UP001221217">
    <property type="component" value="Unassembled WGS sequence"/>
</dbReference>
<dbReference type="GO" id="GO:0005886">
    <property type="term" value="C:plasma membrane"/>
    <property type="evidence" value="ECO:0007669"/>
    <property type="project" value="UniProtKB-SubCell"/>
</dbReference>
<dbReference type="Pfam" id="PF02687">
    <property type="entry name" value="FtsX"/>
    <property type="match status" value="1"/>
</dbReference>
<dbReference type="InterPro" id="IPR003838">
    <property type="entry name" value="ABC3_permease_C"/>
</dbReference>
<evidence type="ECO:0000259" key="9">
    <source>
        <dbReference type="Pfam" id="PF12704"/>
    </source>
</evidence>
<evidence type="ECO:0000256" key="7">
    <source>
        <dbReference type="SAM" id="Phobius"/>
    </source>
</evidence>
<proteinExistence type="inferred from homology"/>
<evidence type="ECO:0000256" key="1">
    <source>
        <dbReference type="ARBA" id="ARBA00004651"/>
    </source>
</evidence>
<protein>
    <submittedName>
        <fullName evidence="10">ABC transporter permease</fullName>
    </submittedName>
</protein>
<keyword evidence="5 7" id="KW-0472">Membrane</keyword>
<dbReference type="AlphaFoldDB" id="A0AAJ1ICA4"/>
<name>A0AAJ1ICA4_9SPIO</name>
<evidence type="ECO:0000313" key="10">
    <source>
        <dbReference type="EMBL" id="MDC7226642.1"/>
    </source>
</evidence>
<feature type="transmembrane region" description="Helical" evidence="7">
    <location>
        <begin position="396"/>
        <end position="418"/>
    </location>
</feature>
<evidence type="ECO:0000256" key="2">
    <source>
        <dbReference type="ARBA" id="ARBA00022475"/>
    </source>
</evidence>
<reference evidence="10 11" key="1">
    <citation type="submission" date="2022-12" db="EMBL/GenBank/DDBJ databases">
        <title>Metagenome assembled genome from gulf of manar.</title>
        <authorList>
            <person name="Kohli P."/>
            <person name="Pk S."/>
            <person name="Venkata Ramana C."/>
            <person name="Sasikala C."/>
        </authorList>
    </citation>
    <scope>NUCLEOTIDE SEQUENCE [LARGE SCALE GENOMIC DNA]</scope>
    <source>
        <strain evidence="10">JB008</strain>
    </source>
</reference>
<sequence length="435" mass="46896">MKKFITMLLRHWAKSPLKIILTLSAVALGTGILILSFSASSILEEEVSGQLDENGVIMYVANGEWDSDGTVEQNRPSEWDSNALDFVLSDVDTIKNAAVIFRIPFNQFTTNGTSYDLRSAVGSDSQYFDVFGLDIIAGAPMSAEDIDMGQKKVWITEEMAVALYGSAEEAIGNYIQPPGEMMQRGPGQREQNVIISYNVAGVFETPAEVTRRAYGIGDLIFPYTSMVTGGSNVQRMLDFMSGLFVVRSEGASAAKTRSSVNQVLTANYGDDIDILVWEGSVNGESSYMQELRSTVDMFTVSVNILGIVLLLTSSLGIFSIMVVESLSRRREIALERALGASQQLVVREFWSWSLTLSLVGAVIGVILALILATPVMGSISPLLGEVSGQFQADSGIKLSALFTAVFMALGFGGVLGLLPALSAVKGNIAETIREV</sequence>
<keyword evidence="2" id="KW-1003">Cell membrane</keyword>